<name>X1FM81_9ZZZZ</name>
<sequence length="95" mass="10283">DALMPTFHAVTKIDEEIAASLSQRSERRRHGLGVLVARLVPNAGKARQADLVDVLFALTGFEMFEALSVRNRGAKAVEALIQTLVAEAVRALAEN</sequence>
<reference evidence="1" key="1">
    <citation type="journal article" date="2014" name="Front. Microbiol.">
        <title>High frequency of phylogenetically diverse reductive dehalogenase-homologous genes in deep subseafloor sedimentary metagenomes.</title>
        <authorList>
            <person name="Kawai M."/>
            <person name="Futagami T."/>
            <person name="Toyoda A."/>
            <person name="Takaki Y."/>
            <person name="Nishi S."/>
            <person name="Hori S."/>
            <person name="Arai W."/>
            <person name="Tsubouchi T."/>
            <person name="Morono Y."/>
            <person name="Uchiyama I."/>
            <person name="Ito T."/>
            <person name="Fujiyama A."/>
            <person name="Inagaki F."/>
            <person name="Takami H."/>
        </authorList>
    </citation>
    <scope>NUCLEOTIDE SEQUENCE</scope>
    <source>
        <strain evidence="1">Expedition CK06-06</strain>
    </source>
</reference>
<accession>X1FM81</accession>
<evidence type="ECO:0008006" key="2">
    <source>
        <dbReference type="Google" id="ProtNLM"/>
    </source>
</evidence>
<comment type="caution">
    <text evidence="1">The sequence shown here is derived from an EMBL/GenBank/DDBJ whole genome shotgun (WGS) entry which is preliminary data.</text>
</comment>
<proteinExistence type="predicted"/>
<organism evidence="1">
    <name type="scientific">marine sediment metagenome</name>
    <dbReference type="NCBI Taxonomy" id="412755"/>
    <lineage>
        <taxon>unclassified sequences</taxon>
        <taxon>metagenomes</taxon>
        <taxon>ecological metagenomes</taxon>
    </lineage>
</organism>
<dbReference type="EMBL" id="BARU01014508">
    <property type="protein sequence ID" value="GAH33625.1"/>
    <property type="molecule type" value="Genomic_DNA"/>
</dbReference>
<protein>
    <recommendedName>
        <fullName evidence="2">TetR/AcrR family transcriptional regulator</fullName>
    </recommendedName>
</protein>
<feature type="non-terminal residue" evidence="1">
    <location>
        <position position="1"/>
    </location>
</feature>
<dbReference type="AlphaFoldDB" id="X1FM81"/>
<gene>
    <name evidence="1" type="ORF">S03H2_25561</name>
</gene>
<evidence type="ECO:0000313" key="1">
    <source>
        <dbReference type="EMBL" id="GAH33625.1"/>
    </source>
</evidence>